<dbReference type="OrthoDB" id="3039255at2759"/>
<protein>
    <recommendedName>
        <fullName evidence="3">F-box domain-containing protein</fullName>
    </recommendedName>
</protein>
<dbReference type="InterPro" id="IPR032675">
    <property type="entry name" value="LRR_dom_sf"/>
</dbReference>
<dbReference type="Gene3D" id="3.80.10.10">
    <property type="entry name" value="Ribonuclease Inhibitor"/>
    <property type="match status" value="1"/>
</dbReference>
<name>A0A067TE08_GALM3</name>
<dbReference type="HOGENOM" id="CLU_028894_1_0_1"/>
<gene>
    <name evidence="1" type="ORF">GALMADRAFT_139233</name>
</gene>
<proteinExistence type="predicted"/>
<dbReference type="EMBL" id="KL142377">
    <property type="protein sequence ID" value="KDR77223.1"/>
    <property type="molecule type" value="Genomic_DNA"/>
</dbReference>
<organism evidence="1 2">
    <name type="scientific">Galerina marginata (strain CBS 339.88)</name>
    <dbReference type="NCBI Taxonomy" id="685588"/>
    <lineage>
        <taxon>Eukaryota</taxon>
        <taxon>Fungi</taxon>
        <taxon>Dikarya</taxon>
        <taxon>Basidiomycota</taxon>
        <taxon>Agaricomycotina</taxon>
        <taxon>Agaricomycetes</taxon>
        <taxon>Agaricomycetidae</taxon>
        <taxon>Agaricales</taxon>
        <taxon>Agaricineae</taxon>
        <taxon>Strophariaceae</taxon>
        <taxon>Galerina</taxon>
    </lineage>
</organism>
<sequence>MIPLPYDIWLHIASFLHEDTIPQIISVNRSLFNIALDHRYRQACIGVCTSSDGLDRHTKCSPIRDGLSASRIRHLVIHEGSPYTLPKERVVTVNKRKLSSWDFLDRIRARKTRNSSHYDEESALKVSNEIIDLQELLSSLGSVTTLEIRFRRYEDAIFYPSKVGFLESGWTTLGVGLTNLIIKSTLDDIATILRPPTKLIQLQMFTVQILPITGPSHNQTALLKETFLPFLETHRDVLRSLTLECMKEIDMSSLLASLPYMPNLSSFRLAHIFKHPWRVNISGHKHFLQAQRSLIQHLDLQLLPQPSVLQHPGEGFFEDFNRIAFPRLKSLTLQVTRHTCNLPEQAIPYLQQYLPTLTSLELRSFTILEDDVVRLFSLPMAEYVDPAFDVISHYYENTNGVQVYRALPVALPQWNLYSLNITPFDFYPERLTFYVRALLATLPQLQYLCGVEREELLTSPLRARTNYFPGN</sequence>
<dbReference type="AlphaFoldDB" id="A0A067TE08"/>
<reference evidence="2" key="1">
    <citation type="journal article" date="2014" name="Proc. Natl. Acad. Sci. U.S.A.">
        <title>Extensive sampling of basidiomycete genomes demonstrates inadequacy of the white-rot/brown-rot paradigm for wood decay fungi.</title>
        <authorList>
            <person name="Riley R."/>
            <person name="Salamov A.A."/>
            <person name="Brown D.W."/>
            <person name="Nagy L.G."/>
            <person name="Floudas D."/>
            <person name="Held B.W."/>
            <person name="Levasseur A."/>
            <person name="Lombard V."/>
            <person name="Morin E."/>
            <person name="Otillar R."/>
            <person name="Lindquist E.A."/>
            <person name="Sun H."/>
            <person name="LaButti K.M."/>
            <person name="Schmutz J."/>
            <person name="Jabbour D."/>
            <person name="Luo H."/>
            <person name="Baker S.E."/>
            <person name="Pisabarro A.G."/>
            <person name="Walton J.D."/>
            <person name="Blanchette R.A."/>
            <person name="Henrissat B."/>
            <person name="Martin F."/>
            <person name="Cullen D."/>
            <person name="Hibbett D.S."/>
            <person name="Grigoriev I.V."/>
        </authorList>
    </citation>
    <scope>NUCLEOTIDE SEQUENCE [LARGE SCALE GENOMIC DNA]</scope>
    <source>
        <strain evidence="2">CBS 339.88</strain>
    </source>
</reference>
<dbReference type="Proteomes" id="UP000027222">
    <property type="component" value="Unassembled WGS sequence"/>
</dbReference>
<keyword evidence="2" id="KW-1185">Reference proteome</keyword>
<evidence type="ECO:0000313" key="2">
    <source>
        <dbReference type="Proteomes" id="UP000027222"/>
    </source>
</evidence>
<accession>A0A067TE08</accession>
<evidence type="ECO:0000313" key="1">
    <source>
        <dbReference type="EMBL" id="KDR77223.1"/>
    </source>
</evidence>
<evidence type="ECO:0008006" key="3">
    <source>
        <dbReference type="Google" id="ProtNLM"/>
    </source>
</evidence>